<dbReference type="EMBL" id="VOXD01000043">
    <property type="protein sequence ID" value="TXF85958.1"/>
    <property type="molecule type" value="Genomic_DNA"/>
</dbReference>
<sequence>MITYKLIEIQEKGLSVSNPILEQPSQQFLLGWDVDVNIKYPQKGQLDLTIRASAVQEDNEDRRPFASIVVSHCFEVEGIAEQHPQQASLEDRHLLATLIGVSLGTIRGLMYARTVAILGKNVFMPIMNPLELLNNAFPLKSVEEG</sequence>
<evidence type="ECO:0000313" key="1">
    <source>
        <dbReference type="EMBL" id="TXF85958.1"/>
    </source>
</evidence>
<evidence type="ECO:0008006" key="3">
    <source>
        <dbReference type="Google" id="ProtNLM"/>
    </source>
</evidence>
<dbReference type="Proteomes" id="UP000321907">
    <property type="component" value="Unassembled WGS sequence"/>
</dbReference>
<proteinExistence type="predicted"/>
<comment type="caution">
    <text evidence="1">The sequence shown here is derived from an EMBL/GenBank/DDBJ whole genome shotgun (WGS) entry which is preliminary data.</text>
</comment>
<keyword evidence="2" id="KW-1185">Reference proteome</keyword>
<name>A0A5C7F9A2_9BACT</name>
<protein>
    <recommendedName>
        <fullName evidence="3">Preprotein translocase subunit SecB</fullName>
    </recommendedName>
</protein>
<dbReference type="OrthoDB" id="9779418at2"/>
<dbReference type="RefSeq" id="WP_147932566.1">
    <property type="nucleotide sequence ID" value="NZ_VOXD01000043.1"/>
</dbReference>
<organism evidence="1 2">
    <name type="scientific">Neolewinella aurantiaca</name>
    <dbReference type="NCBI Taxonomy" id="2602767"/>
    <lineage>
        <taxon>Bacteria</taxon>
        <taxon>Pseudomonadati</taxon>
        <taxon>Bacteroidota</taxon>
        <taxon>Saprospiria</taxon>
        <taxon>Saprospirales</taxon>
        <taxon>Lewinellaceae</taxon>
        <taxon>Neolewinella</taxon>
    </lineage>
</organism>
<gene>
    <name evidence="1" type="ORF">FUA23_20065</name>
</gene>
<reference evidence="1 2" key="1">
    <citation type="submission" date="2019-08" db="EMBL/GenBank/DDBJ databases">
        <title>Lewinella sp. strain SSH13 Genome sequencing and assembly.</title>
        <authorList>
            <person name="Kim I."/>
        </authorList>
    </citation>
    <scope>NUCLEOTIDE SEQUENCE [LARGE SCALE GENOMIC DNA]</scope>
    <source>
        <strain evidence="1 2">SSH13</strain>
    </source>
</reference>
<evidence type="ECO:0000313" key="2">
    <source>
        <dbReference type="Proteomes" id="UP000321907"/>
    </source>
</evidence>
<dbReference type="AlphaFoldDB" id="A0A5C7F9A2"/>
<accession>A0A5C7F9A2</accession>